<dbReference type="EMBL" id="LJIJ01002337">
    <property type="protein sequence ID" value="ODM89825.1"/>
    <property type="molecule type" value="Genomic_DNA"/>
</dbReference>
<dbReference type="PANTHER" id="PTHR22767:SF3">
    <property type="entry name" value="N-ALPHA-ACETYLTRANSFERASE 25, NATB AUXILIARY SUBUNIT"/>
    <property type="match status" value="1"/>
</dbReference>
<dbReference type="Proteomes" id="UP000094527">
    <property type="component" value="Unassembled WGS sequence"/>
</dbReference>
<dbReference type="STRING" id="48709.A0A1D2MA16"/>
<protein>
    <submittedName>
        <fullName evidence="3">Phagocyte signaling-impaired protein</fullName>
    </submittedName>
</protein>
<evidence type="ECO:0000313" key="3">
    <source>
        <dbReference type="EMBL" id="ODM89825.1"/>
    </source>
</evidence>
<dbReference type="PANTHER" id="PTHR22767">
    <property type="entry name" value="N-TERMINAL ACETYLTRANSFERASE-RELATED"/>
    <property type="match status" value="1"/>
</dbReference>
<organism evidence="3 4">
    <name type="scientific">Orchesella cincta</name>
    <name type="common">Springtail</name>
    <name type="synonym">Podura cincta</name>
    <dbReference type="NCBI Taxonomy" id="48709"/>
    <lineage>
        <taxon>Eukaryota</taxon>
        <taxon>Metazoa</taxon>
        <taxon>Ecdysozoa</taxon>
        <taxon>Arthropoda</taxon>
        <taxon>Hexapoda</taxon>
        <taxon>Collembola</taxon>
        <taxon>Entomobryomorpha</taxon>
        <taxon>Entomobryoidea</taxon>
        <taxon>Orchesellidae</taxon>
        <taxon>Orchesellinae</taxon>
        <taxon>Orchesella</taxon>
    </lineage>
</organism>
<evidence type="ECO:0000313" key="4">
    <source>
        <dbReference type="Proteomes" id="UP000094527"/>
    </source>
</evidence>
<dbReference type="AlphaFoldDB" id="A0A1D2MA16"/>
<accession>A0A1D2MA16</accession>
<dbReference type="Pfam" id="PF09797">
    <property type="entry name" value="NatB_MDM20"/>
    <property type="match status" value="1"/>
</dbReference>
<dbReference type="OMA" id="HAMSICY"/>
<keyword evidence="4" id="KW-1185">Reference proteome</keyword>
<evidence type="ECO:0000256" key="2">
    <source>
        <dbReference type="ARBA" id="ARBA00022803"/>
    </source>
</evidence>
<dbReference type="InterPro" id="IPR019183">
    <property type="entry name" value="NAA25_NatB_aux_su"/>
</dbReference>
<comment type="similarity">
    <text evidence="1">Belongs to the MDM20/NAA25 family.</text>
</comment>
<proteinExistence type="inferred from homology"/>
<dbReference type="OrthoDB" id="1874341at2759"/>
<evidence type="ECO:0000256" key="1">
    <source>
        <dbReference type="ARBA" id="ARBA00006298"/>
    </source>
</evidence>
<reference evidence="3 4" key="1">
    <citation type="journal article" date="2016" name="Genome Biol. Evol.">
        <title>Gene Family Evolution Reflects Adaptation to Soil Environmental Stressors in the Genome of the Collembolan Orchesella cincta.</title>
        <authorList>
            <person name="Faddeeva-Vakhrusheva A."/>
            <person name="Derks M.F."/>
            <person name="Anvar S.Y."/>
            <person name="Agamennone V."/>
            <person name="Suring W."/>
            <person name="Smit S."/>
            <person name="van Straalen N.M."/>
            <person name="Roelofs D."/>
        </authorList>
    </citation>
    <scope>NUCLEOTIDE SEQUENCE [LARGE SCALE GENOMIC DNA]</scope>
    <source>
        <tissue evidence="3">Mixed pool</tissue>
    </source>
</reference>
<keyword evidence="2" id="KW-0802">TPR repeat</keyword>
<gene>
    <name evidence="3" type="ORF">Ocin01_16858</name>
</gene>
<dbReference type="GO" id="GO:0031416">
    <property type="term" value="C:NatB complex"/>
    <property type="evidence" value="ECO:0007669"/>
    <property type="project" value="TreeGrafter"/>
</dbReference>
<name>A0A1D2MA16_ORCCI</name>
<sequence length="1048" mass="120508">MNGSSNLDNWDFVRSSREDGRKLRPLYELIDSGNNKRVVSEADKILKKLPDFTCAKVFKALALIRLKHEEEARDILEPIKKQVQIDEAVIQGLSYCYEELNEPTTICKILEAACKKAPSKGLLTQCFLAQIRTDKYNKQYLTALSLYKTYNDPSYFGWAMTSLLTEAERSKDSSTRSISLLLAERMLTKFIGEENEKGRTVQENILILYVETLSKQKKWEEVLKTLEEHGGYPQPSSEWAYDVFYEVFTEALQELGKKSELFEYLKSCFMKNLDEYQLIQRIINVFKVDEEGKSWIKTLLDDLRINKPSYVVAIADLQFNYAVCQEDDSKNQKPEWLQRVQEDLKMIINYGAEKPSFYSDVGNYLSSDLVSMDIKLEFLEGLNPPISSLNMNGSVEIGVLHVYNSIGKIIRDVNYELFHRLILPDTTPIMRMERAQRCLDKYFAGESSNSCLKSKSDTEKEDLRTKEADYHDQFLVIAAGTLIAKYDGSESEIQRFFNGVLKEVRASPSGANPKAKKVKKKTKTVEIEMKNLNLEEKDTKLPYSLADQDYLIMTAILIMEFGLQRCPFNHSLRILLIKAYSRLGAIKQALRVANGLDIKHVQWDSLGYLVIWRALHSGAYFDARNIFETAEGMYSEYKKEGMDHIIAAFKYERFSMIPEFLRFRDMLLNSTQHGLIKVEKRLQEYSWAGPSQVLPVAKGVFRDMQFEEGDGIFNEDNRDFSVLQCGEMEGERLEKVKKATGDVQEVVLVARNGLLVILTELVLFVNDDEEDEEAFRKMEKRIEHGIQGFKGNMEGVIRKVGSFEEENQVPSFDGFWPPTQVKYWELGCVDTLVELLRGLKKAMEINEEEEKNGSADGALVEMGKVVGDFWTKVKLRLDENVKTIGLLTMGKCLEDIHHIIETLKFSCILVHLCLKLLRKKRRTFIKPNGLTRSSTKRKKKAATDSTENFIEKKHYFETLRESFTSLRDLITEQIMKNSPCSSIFKWEDENVQKSWAGLIGNELRGQIFSKHWNKVQSNIVESYRDQLGEFVVGINTSLKFISGVENGH</sequence>
<comment type="caution">
    <text evidence="3">The sequence shown here is derived from an EMBL/GenBank/DDBJ whole genome shotgun (WGS) entry which is preliminary data.</text>
</comment>
<dbReference type="Gene3D" id="1.25.40.1040">
    <property type="match status" value="1"/>
</dbReference>